<dbReference type="Pfam" id="PF01155">
    <property type="entry name" value="HypA"/>
    <property type="match status" value="1"/>
</dbReference>
<keyword evidence="1 4" id="KW-0533">Nickel</keyword>
<evidence type="ECO:0000256" key="2">
    <source>
        <dbReference type="ARBA" id="ARBA00022723"/>
    </source>
</evidence>
<reference evidence="5 6" key="1">
    <citation type="submission" date="2024-03" db="EMBL/GenBank/DDBJ databases">
        <title>Human intestinal bacterial collection.</title>
        <authorList>
            <person name="Pauvert C."/>
            <person name="Hitch T.C.A."/>
            <person name="Clavel T."/>
        </authorList>
    </citation>
    <scope>NUCLEOTIDE SEQUENCE [LARGE SCALE GENOMIC DNA]</scope>
    <source>
        <strain evidence="5 6">CLA-AA-H255</strain>
    </source>
</reference>
<dbReference type="PIRSF" id="PIRSF004761">
    <property type="entry name" value="Hydrgn_mat_HypA"/>
    <property type="match status" value="1"/>
</dbReference>
<evidence type="ECO:0000256" key="3">
    <source>
        <dbReference type="ARBA" id="ARBA00022833"/>
    </source>
</evidence>
<comment type="similarity">
    <text evidence="4">Belongs to the HypA/HybF family.</text>
</comment>
<feature type="binding site" evidence="4">
    <location>
        <position position="77"/>
    </location>
    <ligand>
        <name>Zn(2+)</name>
        <dbReference type="ChEBI" id="CHEBI:29105"/>
    </ligand>
</feature>
<dbReference type="PANTHER" id="PTHR34535:SF3">
    <property type="entry name" value="HYDROGENASE MATURATION FACTOR HYPA"/>
    <property type="match status" value="1"/>
</dbReference>
<dbReference type="PANTHER" id="PTHR34535">
    <property type="entry name" value="HYDROGENASE MATURATION FACTOR HYPA"/>
    <property type="match status" value="1"/>
</dbReference>
<name>A0ABV1BSX3_9FIRM</name>
<evidence type="ECO:0000313" key="6">
    <source>
        <dbReference type="Proteomes" id="UP001442364"/>
    </source>
</evidence>
<evidence type="ECO:0000256" key="1">
    <source>
        <dbReference type="ARBA" id="ARBA00022596"/>
    </source>
</evidence>
<gene>
    <name evidence="4" type="primary">hypA</name>
    <name evidence="5" type="ORF">WMO14_03020</name>
</gene>
<dbReference type="InterPro" id="IPR000688">
    <property type="entry name" value="HypA/HybF"/>
</dbReference>
<feature type="binding site" evidence="4">
    <location>
        <position position="90"/>
    </location>
    <ligand>
        <name>Zn(2+)</name>
        <dbReference type="ChEBI" id="CHEBI:29105"/>
    </ligand>
</feature>
<protein>
    <recommendedName>
        <fullName evidence="4">Hydrogenase maturation factor HypA</fullName>
    </recommendedName>
</protein>
<proteinExistence type="inferred from homology"/>
<dbReference type="EMBL" id="JBBMER010000002">
    <property type="protein sequence ID" value="MEQ2378857.1"/>
    <property type="molecule type" value="Genomic_DNA"/>
</dbReference>
<dbReference type="Gene3D" id="3.30.2320.80">
    <property type="match status" value="1"/>
</dbReference>
<comment type="function">
    <text evidence="4">Involved in the maturation of [NiFe] hydrogenases. Required for nickel insertion into the metal center of the hydrogenase.</text>
</comment>
<evidence type="ECO:0000313" key="5">
    <source>
        <dbReference type="EMBL" id="MEQ2378857.1"/>
    </source>
</evidence>
<feature type="binding site" evidence="4">
    <location>
        <position position="93"/>
    </location>
    <ligand>
        <name>Zn(2+)</name>
        <dbReference type="ChEBI" id="CHEBI:29105"/>
    </ligand>
</feature>
<evidence type="ECO:0000256" key="4">
    <source>
        <dbReference type="HAMAP-Rule" id="MF_00213"/>
    </source>
</evidence>
<dbReference type="RefSeq" id="WP_055306085.1">
    <property type="nucleotide sequence ID" value="NZ_DAWCMB010000072.1"/>
</dbReference>
<comment type="caution">
    <text evidence="5">The sequence shown here is derived from an EMBL/GenBank/DDBJ whole genome shotgun (WGS) entry which is preliminary data.</text>
</comment>
<accession>A0ABV1BSX3</accession>
<keyword evidence="3 4" id="KW-0862">Zinc</keyword>
<feature type="binding site" evidence="4">
    <location>
        <position position="2"/>
    </location>
    <ligand>
        <name>Ni(2+)</name>
        <dbReference type="ChEBI" id="CHEBI:49786"/>
    </ligand>
</feature>
<dbReference type="Proteomes" id="UP001442364">
    <property type="component" value="Unassembled WGS sequence"/>
</dbReference>
<sequence length="114" mass="12920">MHELGVVFHIIDDLKEVAANNEISEITKVVLELGEVSTVIDSYLTDCWKWAVKKEDLLKNSELVIEKINAVTYCEDCKAEYETVKYGKICPECGSTHTYLLQGSEFNIKEIEAC</sequence>
<organism evidence="5 6">
    <name type="scientific">[Lactobacillus] rogosae</name>
    <dbReference type="NCBI Taxonomy" id="706562"/>
    <lineage>
        <taxon>Bacteria</taxon>
        <taxon>Bacillati</taxon>
        <taxon>Bacillota</taxon>
        <taxon>Clostridia</taxon>
        <taxon>Lachnospirales</taxon>
        <taxon>Lachnospiraceae</taxon>
        <taxon>Lachnospira</taxon>
    </lineage>
</organism>
<keyword evidence="6" id="KW-1185">Reference proteome</keyword>
<dbReference type="HAMAP" id="MF_00213">
    <property type="entry name" value="HypA_HybF"/>
    <property type="match status" value="1"/>
</dbReference>
<feature type="binding site" evidence="4">
    <location>
        <position position="74"/>
    </location>
    <ligand>
        <name>Zn(2+)</name>
        <dbReference type="ChEBI" id="CHEBI:29105"/>
    </ligand>
</feature>
<keyword evidence="2 4" id="KW-0479">Metal-binding</keyword>